<comment type="similarity">
    <text evidence="2">Belongs to the iron/ascorbate-dependent oxidoreductase family.</text>
</comment>
<dbReference type="AlphaFoldDB" id="A0A371GIN5"/>
<feature type="non-terminal residue" evidence="7">
    <location>
        <position position="747"/>
    </location>
</feature>
<reference evidence="7" key="1">
    <citation type="submission" date="2018-05" db="EMBL/GenBank/DDBJ databases">
        <title>Draft genome of Mucuna pruriens seed.</title>
        <authorList>
            <person name="Nnadi N.E."/>
            <person name="Vos R."/>
            <person name="Hasami M.H."/>
            <person name="Devisetty U.K."/>
            <person name="Aguiy J.C."/>
        </authorList>
    </citation>
    <scope>NUCLEOTIDE SEQUENCE [LARGE SCALE GENOMIC DNA]</scope>
    <source>
        <strain evidence="7">JCA_2017</strain>
    </source>
</reference>
<evidence type="ECO:0000313" key="7">
    <source>
        <dbReference type="EMBL" id="RDX90412.1"/>
    </source>
</evidence>
<dbReference type="STRING" id="157652.A0A371GIN5"/>
<dbReference type="InterPro" id="IPR044861">
    <property type="entry name" value="IPNS-like_FE2OG_OXY"/>
</dbReference>
<organism evidence="7 8">
    <name type="scientific">Mucuna pruriens</name>
    <name type="common">Velvet bean</name>
    <name type="synonym">Dolichos pruriens</name>
    <dbReference type="NCBI Taxonomy" id="157652"/>
    <lineage>
        <taxon>Eukaryota</taxon>
        <taxon>Viridiplantae</taxon>
        <taxon>Streptophyta</taxon>
        <taxon>Embryophyta</taxon>
        <taxon>Tracheophyta</taxon>
        <taxon>Spermatophyta</taxon>
        <taxon>Magnoliopsida</taxon>
        <taxon>eudicotyledons</taxon>
        <taxon>Gunneridae</taxon>
        <taxon>Pentapetalae</taxon>
        <taxon>rosids</taxon>
        <taxon>fabids</taxon>
        <taxon>Fabales</taxon>
        <taxon>Fabaceae</taxon>
        <taxon>Papilionoideae</taxon>
        <taxon>50 kb inversion clade</taxon>
        <taxon>NPAAA clade</taxon>
        <taxon>indigoferoid/millettioid clade</taxon>
        <taxon>Phaseoleae</taxon>
        <taxon>Mucuna</taxon>
    </lineage>
</organism>
<dbReference type="GO" id="GO:0046872">
    <property type="term" value="F:metal ion binding"/>
    <property type="evidence" value="ECO:0007669"/>
    <property type="project" value="UniProtKB-KW"/>
</dbReference>
<protein>
    <submittedName>
        <fullName evidence="7">1-aminocyclopropane-1-carboxylate oxidase-like 1</fullName>
    </submittedName>
</protein>
<dbReference type="PANTHER" id="PTHR10209:SF695">
    <property type="entry name" value="2-OXOGLUTARATE-DEPENDENT DIOXYGENASE"/>
    <property type="match status" value="1"/>
</dbReference>
<evidence type="ECO:0000256" key="2">
    <source>
        <dbReference type="ARBA" id="ARBA00008056"/>
    </source>
</evidence>
<feature type="domain" description="Fe2OG dioxygenase" evidence="6">
    <location>
        <begin position="579"/>
        <end position="679"/>
    </location>
</feature>
<keyword evidence="3" id="KW-0479">Metal-binding</keyword>
<keyword evidence="8" id="KW-1185">Reference proteome</keyword>
<evidence type="ECO:0000313" key="8">
    <source>
        <dbReference type="Proteomes" id="UP000257109"/>
    </source>
</evidence>
<proteinExistence type="inferred from homology"/>
<evidence type="ECO:0000259" key="6">
    <source>
        <dbReference type="PROSITE" id="PS51471"/>
    </source>
</evidence>
<dbReference type="EMBL" id="QJKJ01005406">
    <property type="protein sequence ID" value="RDX90412.1"/>
    <property type="molecule type" value="Genomic_DNA"/>
</dbReference>
<evidence type="ECO:0000256" key="5">
    <source>
        <dbReference type="ARBA" id="ARBA00023004"/>
    </source>
</evidence>
<feature type="domain" description="Fe2OG dioxygenase" evidence="6">
    <location>
        <begin position="222"/>
        <end position="322"/>
    </location>
</feature>
<keyword evidence="4" id="KW-0560">Oxidoreductase</keyword>
<sequence>MVFTTDTNELETSDGTTYDGKAERISFDDSKTGVKGLLDSGVTKIPRMFYSAKLDLTETPLSASNISIPIIDLQNMNKTEVLHDEVVDQIRSACRKWGFFQVINHGIGVEVLDEMICGIRRFHEQDGELKKRFYSRDSNKRVRYFSNGSLLRDLDQPANWRDTVAFVANPDPPSPGEIPAVCRDIMTEYSKKIRALGVTILELLSEALGLDPSYLDKMDCSKALFLMGQYYPACPEPELTLGSTDHTDMDFMTILLQDQMGGLQVLHENQWINVPPVHGALIVNIGDFLQLMTNDMFISVNHRVLSRHIGPRISVASFFMNFTMSKCTSKVYGPIKELLSEENPPIYRDITMKDFLTHYYSKGNFKAHFSGMASEAVTDRKTEVQAFDNSKAGVKGVLDSGITKIPPMFHVKVDPTNTSPTHSNFSIPIIDLQHINNNSIGHVEVVDQIRSASQKWGFFQVINHGIPIAVLDEMISGIRRFHEQDAEARKPFYSRDSSMRVRYFSNGKLFRDMAATWRDTIAFSVNPHPPNPHDIPAVCRDIVAEYSKQVRALGITIFELLSEALDLNPSYLKEMDCTKALYVMGQYYPECPEPELTMGISKHTDCDFITILLQDQIGGLQVLHEDQWVNVPPVQGALVVNIGDILQLMTNDKFISVYHRVLLRNIGPRISVATFFMNFIISECTSKIYGPIKELLSEENPPAYRDITMKEILTNYYAKGIDGNSYLQPLSYDSIRSTSPKPGSKVS</sequence>
<dbReference type="OrthoDB" id="288590at2759"/>
<dbReference type="InterPro" id="IPR005123">
    <property type="entry name" value="Oxoglu/Fe-dep_dioxygenase_dom"/>
</dbReference>
<dbReference type="InterPro" id="IPR027443">
    <property type="entry name" value="IPNS-like_sf"/>
</dbReference>
<evidence type="ECO:0000256" key="3">
    <source>
        <dbReference type="ARBA" id="ARBA00022723"/>
    </source>
</evidence>
<comment type="caution">
    <text evidence="7">The sequence shown here is derived from an EMBL/GenBank/DDBJ whole genome shotgun (WGS) entry which is preliminary data.</text>
</comment>
<dbReference type="PROSITE" id="PS51471">
    <property type="entry name" value="FE2OG_OXY"/>
    <property type="match status" value="2"/>
</dbReference>
<keyword evidence="5" id="KW-0408">Iron</keyword>
<evidence type="ECO:0000256" key="4">
    <source>
        <dbReference type="ARBA" id="ARBA00023002"/>
    </source>
</evidence>
<comment type="cofactor">
    <cofactor evidence="1">
        <name>Fe cation</name>
        <dbReference type="ChEBI" id="CHEBI:24875"/>
    </cofactor>
</comment>
<dbReference type="InterPro" id="IPR026992">
    <property type="entry name" value="DIOX_N"/>
</dbReference>
<name>A0A371GIN5_MUCPR</name>
<evidence type="ECO:0000256" key="1">
    <source>
        <dbReference type="ARBA" id="ARBA00001962"/>
    </source>
</evidence>
<gene>
    <name evidence="7" type="ORF">CR513_27724</name>
</gene>
<accession>A0A371GIN5</accession>
<dbReference type="Proteomes" id="UP000257109">
    <property type="component" value="Unassembled WGS sequence"/>
</dbReference>
<dbReference type="GO" id="GO:0051213">
    <property type="term" value="F:dioxygenase activity"/>
    <property type="evidence" value="ECO:0007669"/>
    <property type="project" value="UniProtKB-ARBA"/>
</dbReference>
<dbReference type="Gene3D" id="2.60.120.330">
    <property type="entry name" value="B-lactam Antibiotic, Isopenicillin N Synthase, Chain"/>
    <property type="match status" value="2"/>
</dbReference>
<dbReference type="SUPFAM" id="SSF51197">
    <property type="entry name" value="Clavaminate synthase-like"/>
    <property type="match status" value="2"/>
</dbReference>
<dbReference type="FunFam" id="2.60.120.330:FF:000005">
    <property type="entry name" value="1-aminocyclopropane-1-carboxylate oxidase homolog 1"/>
    <property type="match status" value="2"/>
</dbReference>
<dbReference type="Pfam" id="PF14226">
    <property type="entry name" value="DIOX_N"/>
    <property type="match status" value="2"/>
</dbReference>
<dbReference type="Pfam" id="PF03171">
    <property type="entry name" value="2OG-FeII_Oxy"/>
    <property type="match status" value="2"/>
</dbReference>
<dbReference type="PANTHER" id="PTHR10209">
    <property type="entry name" value="OXIDOREDUCTASE, 2OG-FE II OXYGENASE FAMILY PROTEIN"/>
    <property type="match status" value="1"/>
</dbReference>